<organism evidence="1 2">
    <name type="scientific">Tagetes erecta</name>
    <name type="common">African marigold</name>
    <dbReference type="NCBI Taxonomy" id="13708"/>
    <lineage>
        <taxon>Eukaryota</taxon>
        <taxon>Viridiplantae</taxon>
        <taxon>Streptophyta</taxon>
        <taxon>Embryophyta</taxon>
        <taxon>Tracheophyta</taxon>
        <taxon>Spermatophyta</taxon>
        <taxon>Magnoliopsida</taxon>
        <taxon>eudicotyledons</taxon>
        <taxon>Gunneridae</taxon>
        <taxon>Pentapetalae</taxon>
        <taxon>asterids</taxon>
        <taxon>campanulids</taxon>
        <taxon>Asterales</taxon>
        <taxon>Asteraceae</taxon>
        <taxon>Asteroideae</taxon>
        <taxon>Heliantheae alliance</taxon>
        <taxon>Tageteae</taxon>
        <taxon>Tagetes</taxon>
    </lineage>
</organism>
<sequence length="121" mass="13799">MFEMYLSSSSSYHYQNVHRLLFRGRRSPYLLLSTQIPSPLQLCVSHRCLPDLMGFLAVVALNLHKAVNACEDDGGVTVLKVYMDGAQGSRVLRYMVEEKWRRDGDSGGGRLWELIKVKYTT</sequence>
<evidence type="ECO:0000313" key="1">
    <source>
        <dbReference type="EMBL" id="KAK1425155.1"/>
    </source>
</evidence>
<dbReference type="EMBL" id="JAUHHV010000005">
    <property type="protein sequence ID" value="KAK1425155.1"/>
    <property type="molecule type" value="Genomic_DNA"/>
</dbReference>
<keyword evidence="2" id="KW-1185">Reference proteome</keyword>
<name>A0AAD8KSY6_TARER</name>
<protein>
    <submittedName>
        <fullName evidence="1">Uncharacterized protein</fullName>
    </submittedName>
</protein>
<accession>A0AAD8KSY6</accession>
<proteinExistence type="predicted"/>
<reference evidence="1" key="1">
    <citation type="journal article" date="2023" name="bioRxiv">
        <title>Improved chromosome-level genome assembly for marigold (Tagetes erecta).</title>
        <authorList>
            <person name="Jiang F."/>
            <person name="Yuan L."/>
            <person name="Wang S."/>
            <person name="Wang H."/>
            <person name="Xu D."/>
            <person name="Wang A."/>
            <person name="Fan W."/>
        </authorList>
    </citation>
    <scope>NUCLEOTIDE SEQUENCE</scope>
    <source>
        <strain evidence="1">WSJ</strain>
        <tissue evidence="1">Leaf</tissue>
    </source>
</reference>
<dbReference type="Proteomes" id="UP001229421">
    <property type="component" value="Unassembled WGS sequence"/>
</dbReference>
<comment type="caution">
    <text evidence="1">The sequence shown here is derived from an EMBL/GenBank/DDBJ whole genome shotgun (WGS) entry which is preliminary data.</text>
</comment>
<gene>
    <name evidence="1" type="ORF">QVD17_20501</name>
</gene>
<dbReference type="AlphaFoldDB" id="A0AAD8KSY6"/>
<evidence type="ECO:0000313" key="2">
    <source>
        <dbReference type="Proteomes" id="UP001229421"/>
    </source>
</evidence>